<keyword evidence="1" id="KW-0812">Transmembrane</keyword>
<name>A0A6G3ZTH8_9BACL</name>
<comment type="caution">
    <text evidence="2">The sequence shown here is derived from an EMBL/GenBank/DDBJ whole genome shotgun (WGS) entry which is preliminary data.</text>
</comment>
<organism evidence="2">
    <name type="scientific">Paenibacillus sp. SYP-B3998</name>
    <dbReference type="NCBI Taxonomy" id="2678564"/>
    <lineage>
        <taxon>Bacteria</taxon>
        <taxon>Bacillati</taxon>
        <taxon>Bacillota</taxon>
        <taxon>Bacilli</taxon>
        <taxon>Bacillales</taxon>
        <taxon>Paenibacillaceae</taxon>
        <taxon>Paenibacillus</taxon>
    </lineage>
</organism>
<accession>A0A6G3ZTH8</accession>
<dbReference type="Pfam" id="PF02681">
    <property type="entry name" value="DUF212"/>
    <property type="match status" value="1"/>
</dbReference>
<dbReference type="RefSeq" id="WP_163942005.1">
    <property type="nucleotide sequence ID" value="NZ_JAAIKC010000001.1"/>
</dbReference>
<reference evidence="2" key="1">
    <citation type="submission" date="2020-02" db="EMBL/GenBank/DDBJ databases">
        <authorList>
            <person name="Shen X.-R."/>
            <person name="Zhang Y.-X."/>
        </authorList>
    </citation>
    <scope>NUCLEOTIDE SEQUENCE</scope>
    <source>
        <strain evidence="2">SYP-B3998</strain>
    </source>
</reference>
<sequence length="154" mass="16531">MNQALTTALIGIGAAQAMKLPITYAKTKQWDVSQLIQTGGMPSSHSAGVSALATYIALKRGLSAIDFAVSSVFGAVVMYDAMGIRRAAGEIAVEVNDLDERLERLAEQHPGPYHARKRKALKEQLGHLPIEVLGGAVLGITIGTLSYLFERRNK</sequence>
<evidence type="ECO:0000313" key="2">
    <source>
        <dbReference type="EMBL" id="NEW05370.1"/>
    </source>
</evidence>
<protein>
    <submittedName>
        <fullName evidence="2">Divergent PAP2 family protein</fullName>
    </submittedName>
</protein>
<dbReference type="PANTHER" id="PTHR31446:SF29">
    <property type="entry name" value="ACID PHOSPHATASE_VANADIUM-DEPENDENT HALOPEROXIDASE-RELATED PROTEIN"/>
    <property type="match status" value="1"/>
</dbReference>
<keyword evidence="1" id="KW-0472">Membrane</keyword>
<gene>
    <name evidence="2" type="ORF">GK047_04980</name>
</gene>
<proteinExistence type="predicted"/>
<dbReference type="AlphaFoldDB" id="A0A6G3ZTH8"/>
<dbReference type="InterPro" id="IPR003832">
    <property type="entry name" value="DUF212"/>
</dbReference>
<keyword evidence="1" id="KW-1133">Transmembrane helix</keyword>
<feature type="transmembrane region" description="Helical" evidence="1">
    <location>
        <begin position="128"/>
        <end position="149"/>
    </location>
</feature>
<dbReference type="EMBL" id="JAAIKC010000001">
    <property type="protein sequence ID" value="NEW05370.1"/>
    <property type="molecule type" value="Genomic_DNA"/>
</dbReference>
<dbReference type="PANTHER" id="PTHR31446">
    <property type="entry name" value="ACID PHOSPHATASE/VANADIUM-DEPENDENT HALOPEROXIDASE-RELATED PROTEIN"/>
    <property type="match status" value="1"/>
</dbReference>
<evidence type="ECO:0000256" key="1">
    <source>
        <dbReference type="SAM" id="Phobius"/>
    </source>
</evidence>